<evidence type="ECO:0000256" key="3">
    <source>
        <dbReference type="ARBA" id="ARBA00022840"/>
    </source>
</evidence>
<dbReference type="PROSITE" id="PS50893">
    <property type="entry name" value="ABC_TRANSPORTER_2"/>
    <property type="match status" value="1"/>
</dbReference>
<dbReference type="Pfam" id="PF00005">
    <property type="entry name" value="ABC_tran"/>
    <property type="match status" value="1"/>
</dbReference>
<keyword evidence="2" id="KW-0547">Nucleotide-binding</keyword>
<dbReference type="EMBL" id="CP102290">
    <property type="protein sequence ID" value="UWP58708.1"/>
    <property type="molecule type" value="Genomic_DNA"/>
</dbReference>
<dbReference type="SUPFAM" id="SSF52540">
    <property type="entry name" value="P-loop containing nucleoside triphosphate hydrolases"/>
    <property type="match status" value="1"/>
</dbReference>
<dbReference type="InterPro" id="IPR050093">
    <property type="entry name" value="ABC_SmlMolc_Importer"/>
</dbReference>
<accession>A0ABY5VEP3</accession>
<keyword evidence="6" id="KW-1185">Reference proteome</keyword>
<organism evidence="5 6">
    <name type="scientific">Ruminococcus gauvreauii</name>
    <dbReference type="NCBI Taxonomy" id="438033"/>
    <lineage>
        <taxon>Bacteria</taxon>
        <taxon>Bacillati</taxon>
        <taxon>Bacillota</taxon>
        <taxon>Clostridia</taxon>
        <taxon>Eubacteriales</taxon>
        <taxon>Oscillospiraceae</taxon>
        <taxon>Ruminococcus</taxon>
    </lineage>
</organism>
<keyword evidence="1" id="KW-0813">Transport</keyword>
<protein>
    <submittedName>
        <fullName evidence="5">Sulfate/molybdate ABC transporter ATP-binding protein</fullName>
    </submittedName>
</protein>
<gene>
    <name evidence="5" type="ORF">NQ502_15205</name>
</gene>
<dbReference type="PANTHER" id="PTHR42781:SF4">
    <property type="entry name" value="SPERMIDINE_PUTRESCINE IMPORT ATP-BINDING PROTEIN POTA"/>
    <property type="match status" value="1"/>
</dbReference>
<name>A0ABY5VEP3_9FIRM</name>
<dbReference type="InterPro" id="IPR003439">
    <property type="entry name" value="ABC_transporter-like_ATP-bd"/>
</dbReference>
<evidence type="ECO:0000256" key="2">
    <source>
        <dbReference type="ARBA" id="ARBA00022741"/>
    </source>
</evidence>
<dbReference type="InterPro" id="IPR027417">
    <property type="entry name" value="P-loop_NTPase"/>
</dbReference>
<evidence type="ECO:0000313" key="5">
    <source>
        <dbReference type="EMBL" id="UWP58708.1"/>
    </source>
</evidence>
<dbReference type="PROSITE" id="PS00211">
    <property type="entry name" value="ABC_TRANSPORTER_1"/>
    <property type="match status" value="1"/>
</dbReference>
<sequence length="355" mass="39998">MSLKVEIKKKVKNFQLDIAFETDGGCLGILGASGCGKSMTLRCIAGIMTPDEGHIELNGRVLYDSRKKINVRPQARGVGYLFQNYALFPNMTVEQNIAAGLKKSAGDVTEKVNHMIRLFQLEGLEQRRPGQLSGGQQQRVALARILAYEPEVMLFDEPFSALDAYLKEELQIQFENILELYRGDAVLVTHSRDEAYQTCRRVCMLDEGRIIRQGETKEVFRNPGFMKVARLTGCKNISAAKKLEGKRVWAADWGLTLEVEAELPEHFSHIGIRAHDFMPANEQQVIDGSNIILCKVKEISESPFEWSILIETPAANHSLLWWKIGKNQIGSRLAKQLPDTLYIAPQDILVMEDNH</sequence>
<dbReference type="SMART" id="SM00382">
    <property type="entry name" value="AAA"/>
    <property type="match status" value="1"/>
</dbReference>
<dbReference type="InterPro" id="IPR017871">
    <property type="entry name" value="ABC_transporter-like_CS"/>
</dbReference>
<proteinExistence type="predicted"/>
<evidence type="ECO:0000259" key="4">
    <source>
        <dbReference type="PROSITE" id="PS50893"/>
    </source>
</evidence>
<dbReference type="PANTHER" id="PTHR42781">
    <property type="entry name" value="SPERMIDINE/PUTRESCINE IMPORT ATP-BINDING PROTEIN POTA"/>
    <property type="match status" value="1"/>
</dbReference>
<keyword evidence="3 5" id="KW-0067">ATP-binding</keyword>
<dbReference type="PROSITE" id="PS51257">
    <property type="entry name" value="PROKAR_LIPOPROTEIN"/>
    <property type="match status" value="1"/>
</dbReference>
<dbReference type="RefSeq" id="WP_028529055.1">
    <property type="nucleotide sequence ID" value="NZ_CABLBR010000018.1"/>
</dbReference>
<feature type="domain" description="ABC transporter" evidence="4">
    <location>
        <begin position="3"/>
        <end position="232"/>
    </location>
</feature>
<dbReference type="Gene3D" id="3.40.50.300">
    <property type="entry name" value="P-loop containing nucleotide triphosphate hydrolases"/>
    <property type="match status" value="1"/>
</dbReference>
<evidence type="ECO:0000313" key="6">
    <source>
        <dbReference type="Proteomes" id="UP001060164"/>
    </source>
</evidence>
<reference evidence="5" key="1">
    <citation type="journal article" date="2022" name="Cell">
        <title>Design, construction, and in vivo augmentation of a complex gut microbiome.</title>
        <authorList>
            <person name="Cheng A.G."/>
            <person name="Ho P.Y."/>
            <person name="Aranda-Diaz A."/>
            <person name="Jain S."/>
            <person name="Yu F.B."/>
            <person name="Meng X."/>
            <person name="Wang M."/>
            <person name="Iakiviak M."/>
            <person name="Nagashima K."/>
            <person name="Zhao A."/>
            <person name="Murugkar P."/>
            <person name="Patil A."/>
            <person name="Atabakhsh K."/>
            <person name="Weakley A."/>
            <person name="Yan J."/>
            <person name="Brumbaugh A.R."/>
            <person name="Higginbottom S."/>
            <person name="Dimas A."/>
            <person name="Shiver A.L."/>
            <person name="Deutschbauer A."/>
            <person name="Neff N."/>
            <person name="Sonnenburg J.L."/>
            <person name="Huang K.C."/>
            <person name="Fischbach M.A."/>
        </authorList>
    </citation>
    <scope>NUCLEOTIDE SEQUENCE</scope>
    <source>
        <strain evidence="5">DSM 19829</strain>
    </source>
</reference>
<dbReference type="GO" id="GO:0005524">
    <property type="term" value="F:ATP binding"/>
    <property type="evidence" value="ECO:0007669"/>
    <property type="project" value="UniProtKB-KW"/>
</dbReference>
<evidence type="ECO:0000256" key="1">
    <source>
        <dbReference type="ARBA" id="ARBA00022448"/>
    </source>
</evidence>
<dbReference type="Proteomes" id="UP001060164">
    <property type="component" value="Chromosome"/>
</dbReference>
<dbReference type="InterPro" id="IPR003593">
    <property type="entry name" value="AAA+_ATPase"/>
</dbReference>